<proteinExistence type="predicted"/>
<evidence type="ECO:0000313" key="3">
    <source>
        <dbReference type="Proteomes" id="UP000245956"/>
    </source>
</evidence>
<evidence type="ECO:0000256" key="1">
    <source>
        <dbReference type="SAM" id="MobiDB-lite"/>
    </source>
</evidence>
<comment type="caution">
    <text evidence="2">The sequence shown here is derived from an EMBL/GenBank/DDBJ whole genome shotgun (WGS) entry which is preliminary data.</text>
</comment>
<feature type="region of interest" description="Disordered" evidence="1">
    <location>
        <begin position="1"/>
        <end position="33"/>
    </location>
</feature>
<organism evidence="2 3">
    <name type="scientific">Purpureocillium lilacinum</name>
    <name type="common">Paecilomyces lilacinus</name>
    <dbReference type="NCBI Taxonomy" id="33203"/>
    <lineage>
        <taxon>Eukaryota</taxon>
        <taxon>Fungi</taxon>
        <taxon>Dikarya</taxon>
        <taxon>Ascomycota</taxon>
        <taxon>Pezizomycotina</taxon>
        <taxon>Sordariomycetes</taxon>
        <taxon>Hypocreomycetidae</taxon>
        <taxon>Hypocreales</taxon>
        <taxon>Ophiocordycipitaceae</taxon>
        <taxon>Purpureocillium</taxon>
    </lineage>
</organism>
<accession>A0A2U3E332</accession>
<dbReference type="EMBL" id="LCWV01000013">
    <property type="protein sequence ID" value="PWI68925.1"/>
    <property type="molecule type" value="Genomic_DNA"/>
</dbReference>
<gene>
    <name evidence="2" type="ORF">PCL_01310</name>
</gene>
<name>A0A2U3E332_PURLI</name>
<dbReference type="Proteomes" id="UP000245956">
    <property type="component" value="Unassembled WGS sequence"/>
</dbReference>
<feature type="compositionally biased region" description="Polar residues" evidence="1">
    <location>
        <begin position="10"/>
        <end position="33"/>
    </location>
</feature>
<protein>
    <submittedName>
        <fullName evidence="2">Uncharacterized protein</fullName>
    </submittedName>
</protein>
<dbReference type="AlphaFoldDB" id="A0A2U3E332"/>
<sequence length="229" mass="24110">MTGLKPSSFPHDTTSPLHPTTHLSISHPPSSQSTLRIAPIFSTHQATPSPTLPVLAVTSSSSLSRTLTCRAIGDDDGDDSERPPLATLSSPLLAFGRWTISVSAAVVLGEEAGAGEGEARRRGGAGEGEGGIEHPGPRIGDIELRPVSSRSSADVFVLSGVPFFWERGDGATRTLRKVVNGRRVDVAIFTARRARDAKGVLAVDEVHVDALVAAVTCVAVLKRTDSFRM</sequence>
<reference evidence="2 3" key="1">
    <citation type="journal article" date="2016" name="Front. Microbiol.">
        <title>Genome and transcriptome sequences reveal the specific parasitism of the nematophagous Purpureocillium lilacinum 36-1.</title>
        <authorList>
            <person name="Xie J."/>
            <person name="Li S."/>
            <person name="Mo C."/>
            <person name="Xiao X."/>
            <person name="Peng D."/>
            <person name="Wang G."/>
            <person name="Xiao Y."/>
        </authorList>
    </citation>
    <scope>NUCLEOTIDE SEQUENCE [LARGE SCALE GENOMIC DNA]</scope>
    <source>
        <strain evidence="2 3">36-1</strain>
    </source>
</reference>
<evidence type="ECO:0000313" key="2">
    <source>
        <dbReference type="EMBL" id="PWI68925.1"/>
    </source>
</evidence>
<feature type="region of interest" description="Disordered" evidence="1">
    <location>
        <begin position="113"/>
        <end position="139"/>
    </location>
</feature>